<dbReference type="AlphaFoldDB" id="A0A2G9I3P1"/>
<dbReference type="Pfam" id="PF13456">
    <property type="entry name" value="RVT_3"/>
    <property type="match status" value="1"/>
</dbReference>
<evidence type="ECO:0000259" key="1">
    <source>
        <dbReference type="Pfam" id="PF13456"/>
    </source>
</evidence>
<feature type="domain" description="RNase H type-1" evidence="1">
    <location>
        <begin position="26"/>
        <end position="135"/>
    </location>
</feature>
<dbReference type="InterPro" id="IPR053151">
    <property type="entry name" value="RNase_H-like"/>
</dbReference>
<gene>
    <name evidence="2" type="ORF">CDL12_02920</name>
</gene>
<dbReference type="EMBL" id="NKXS01000421">
    <property type="protein sequence ID" value="PIN24387.1"/>
    <property type="molecule type" value="Genomic_DNA"/>
</dbReference>
<evidence type="ECO:0000313" key="2">
    <source>
        <dbReference type="EMBL" id="PIN24387.1"/>
    </source>
</evidence>
<accession>A0A2G9I3P1</accession>
<sequence length="137" mass="15517">MKGPHRRQVAAPSVWMPPPPGWLKVNSDASFKDGLSVHSFIIRNHNGSIVAAFTGRAPCHYPLSFEVIAIWEATKILVSWKLLESDSLVATELVLKKSSTSFWSCKHYIQYIQDLRSCWPRWKFSFVLRSGSRAACP</sequence>
<reference evidence="3" key="1">
    <citation type="journal article" date="2018" name="Gigascience">
        <title>Genome assembly of the Pink Ipe (Handroanthus impetiginosus, Bignoniaceae), a highly valued, ecologically keystone Neotropical timber forest tree.</title>
        <authorList>
            <person name="Silva-Junior O.B."/>
            <person name="Grattapaglia D."/>
            <person name="Novaes E."/>
            <person name="Collevatti R.G."/>
        </authorList>
    </citation>
    <scope>NUCLEOTIDE SEQUENCE [LARGE SCALE GENOMIC DNA]</scope>
    <source>
        <strain evidence="3">cv. UFG-1</strain>
    </source>
</reference>
<dbReference type="CDD" id="cd06222">
    <property type="entry name" value="RNase_H_like"/>
    <property type="match status" value="1"/>
</dbReference>
<dbReference type="Proteomes" id="UP000231279">
    <property type="component" value="Unassembled WGS sequence"/>
</dbReference>
<dbReference type="GO" id="GO:0003676">
    <property type="term" value="F:nucleic acid binding"/>
    <property type="evidence" value="ECO:0007669"/>
    <property type="project" value="InterPro"/>
</dbReference>
<dbReference type="PANTHER" id="PTHR47723:SF19">
    <property type="entry name" value="POLYNUCLEOTIDYL TRANSFERASE, RIBONUCLEASE H-LIKE SUPERFAMILY PROTEIN"/>
    <property type="match status" value="1"/>
</dbReference>
<dbReference type="GO" id="GO:0004523">
    <property type="term" value="F:RNA-DNA hybrid ribonuclease activity"/>
    <property type="evidence" value="ECO:0007669"/>
    <property type="project" value="InterPro"/>
</dbReference>
<dbReference type="InterPro" id="IPR044730">
    <property type="entry name" value="RNase_H-like_dom_plant"/>
</dbReference>
<dbReference type="OrthoDB" id="1619883at2759"/>
<comment type="caution">
    <text evidence="2">The sequence shown here is derived from an EMBL/GenBank/DDBJ whole genome shotgun (WGS) entry which is preliminary data.</text>
</comment>
<proteinExistence type="predicted"/>
<organism evidence="2 3">
    <name type="scientific">Handroanthus impetiginosus</name>
    <dbReference type="NCBI Taxonomy" id="429701"/>
    <lineage>
        <taxon>Eukaryota</taxon>
        <taxon>Viridiplantae</taxon>
        <taxon>Streptophyta</taxon>
        <taxon>Embryophyta</taxon>
        <taxon>Tracheophyta</taxon>
        <taxon>Spermatophyta</taxon>
        <taxon>Magnoliopsida</taxon>
        <taxon>eudicotyledons</taxon>
        <taxon>Gunneridae</taxon>
        <taxon>Pentapetalae</taxon>
        <taxon>asterids</taxon>
        <taxon>lamiids</taxon>
        <taxon>Lamiales</taxon>
        <taxon>Bignoniaceae</taxon>
        <taxon>Crescentiina</taxon>
        <taxon>Tabebuia alliance</taxon>
        <taxon>Handroanthus</taxon>
    </lineage>
</organism>
<evidence type="ECO:0000313" key="3">
    <source>
        <dbReference type="Proteomes" id="UP000231279"/>
    </source>
</evidence>
<dbReference type="PANTHER" id="PTHR47723">
    <property type="entry name" value="OS05G0353850 PROTEIN"/>
    <property type="match status" value="1"/>
</dbReference>
<name>A0A2G9I3P1_9LAMI</name>
<dbReference type="InterPro" id="IPR002156">
    <property type="entry name" value="RNaseH_domain"/>
</dbReference>
<protein>
    <recommendedName>
        <fullName evidence="1">RNase H type-1 domain-containing protein</fullName>
    </recommendedName>
</protein>
<keyword evidence="3" id="KW-1185">Reference proteome</keyword>